<dbReference type="Pfam" id="PF00724">
    <property type="entry name" value="Oxidored_FMN"/>
    <property type="match status" value="1"/>
</dbReference>
<sequence>MSPTANTPAPGVGFYTPAQSPPAGTPVDAATAPTLFTPLRIRDVELTNRFIVSPMCQYSADNGHLTDWHLVHLGQFAISGAALTIVEATSVEPRGRISPEDSGLWQDSQIAPLKRIVDFIHSQGQKAGIQLAHAGRKASNLAPWLSGQSQRAHATVEEGGWPDDVVGPSAIPFAEGWPQPKELTIAEIEALIQSFADAARRAVEAGFDVIEIHGAHGYLLTEFLSPLSNQRTDDYGGSFENRTRFLLEIVKATRAVIPEGMPLFVRISATEWMEHAVDPSAAEQSWDLEQSIRLAKLLPDLGVDLLDVSSGGNNSAQKIELHKYYQVSLAGQIREALLKDGKKLLIGAVGMISEAEMARSIVQETGGAAKQATTVEIDEEHGQKTQADAVLVAREFLRDPHFVLNVARELNVPIKWPHQYERAPRKSHGKL</sequence>
<dbReference type="GO" id="GO:0050661">
    <property type="term" value="F:NADP binding"/>
    <property type="evidence" value="ECO:0007669"/>
    <property type="project" value="InterPro"/>
</dbReference>
<protein>
    <submittedName>
        <fullName evidence="3">NADH:flavin oxidoreductase/NADH oxidase</fullName>
    </submittedName>
</protein>
<feature type="domain" description="NADH:flavin oxidoreductase/NADH oxidase N-terminal" evidence="2">
    <location>
        <begin position="35"/>
        <end position="365"/>
    </location>
</feature>
<evidence type="ECO:0000313" key="4">
    <source>
        <dbReference type="Proteomes" id="UP000813385"/>
    </source>
</evidence>
<name>A0A8K0X1T9_9PEZI</name>
<evidence type="ECO:0000259" key="2">
    <source>
        <dbReference type="Pfam" id="PF00724"/>
    </source>
</evidence>
<accession>A0A8K0X1T9</accession>
<dbReference type="Gene3D" id="3.20.20.70">
    <property type="entry name" value="Aldolase class I"/>
    <property type="match status" value="1"/>
</dbReference>
<dbReference type="PANTHER" id="PTHR43303">
    <property type="entry name" value="NADPH DEHYDROGENASE C23G7.10C-RELATED"/>
    <property type="match status" value="1"/>
</dbReference>
<feature type="region of interest" description="Disordered" evidence="1">
    <location>
        <begin position="1"/>
        <end position="29"/>
    </location>
</feature>
<keyword evidence="4" id="KW-1185">Reference proteome</keyword>
<dbReference type="EMBL" id="JAGPXD010000004">
    <property type="protein sequence ID" value="KAH7359029.1"/>
    <property type="molecule type" value="Genomic_DNA"/>
</dbReference>
<dbReference type="OrthoDB" id="72788at2759"/>
<dbReference type="InterPro" id="IPR044152">
    <property type="entry name" value="YqjM-like"/>
</dbReference>
<dbReference type="InterPro" id="IPR001155">
    <property type="entry name" value="OxRdtase_FMN_N"/>
</dbReference>
<dbReference type="Proteomes" id="UP000813385">
    <property type="component" value="Unassembled WGS sequence"/>
</dbReference>
<dbReference type="PANTHER" id="PTHR43303:SF2">
    <property type="entry name" value="INDOLEAMINE 2,3-DIOXYGENASE PYRROLE 2,3-DIOXYGENASE (AFU_ORTHOLOGUE AFUA_5G01450"/>
    <property type="match status" value="1"/>
</dbReference>
<dbReference type="GO" id="GO:0010181">
    <property type="term" value="F:FMN binding"/>
    <property type="evidence" value="ECO:0007669"/>
    <property type="project" value="InterPro"/>
</dbReference>
<evidence type="ECO:0000313" key="3">
    <source>
        <dbReference type="EMBL" id="KAH7359029.1"/>
    </source>
</evidence>
<dbReference type="GO" id="GO:0003959">
    <property type="term" value="F:NADPH dehydrogenase activity"/>
    <property type="evidence" value="ECO:0007669"/>
    <property type="project" value="InterPro"/>
</dbReference>
<gene>
    <name evidence="3" type="ORF">B0T11DRAFT_111111</name>
</gene>
<organism evidence="3 4">
    <name type="scientific">Plectosphaerella cucumerina</name>
    <dbReference type="NCBI Taxonomy" id="40658"/>
    <lineage>
        <taxon>Eukaryota</taxon>
        <taxon>Fungi</taxon>
        <taxon>Dikarya</taxon>
        <taxon>Ascomycota</taxon>
        <taxon>Pezizomycotina</taxon>
        <taxon>Sordariomycetes</taxon>
        <taxon>Hypocreomycetidae</taxon>
        <taxon>Glomerellales</taxon>
        <taxon>Plectosphaerellaceae</taxon>
        <taxon>Plectosphaerella</taxon>
    </lineage>
</organism>
<reference evidence="3" key="1">
    <citation type="journal article" date="2021" name="Nat. Commun.">
        <title>Genetic determinants of endophytism in the Arabidopsis root mycobiome.</title>
        <authorList>
            <person name="Mesny F."/>
            <person name="Miyauchi S."/>
            <person name="Thiergart T."/>
            <person name="Pickel B."/>
            <person name="Atanasova L."/>
            <person name="Karlsson M."/>
            <person name="Huettel B."/>
            <person name="Barry K.W."/>
            <person name="Haridas S."/>
            <person name="Chen C."/>
            <person name="Bauer D."/>
            <person name="Andreopoulos W."/>
            <person name="Pangilinan J."/>
            <person name="LaButti K."/>
            <person name="Riley R."/>
            <person name="Lipzen A."/>
            <person name="Clum A."/>
            <person name="Drula E."/>
            <person name="Henrissat B."/>
            <person name="Kohler A."/>
            <person name="Grigoriev I.V."/>
            <person name="Martin F.M."/>
            <person name="Hacquard S."/>
        </authorList>
    </citation>
    <scope>NUCLEOTIDE SEQUENCE</scope>
    <source>
        <strain evidence="3">MPI-CAGE-AT-0016</strain>
    </source>
</reference>
<evidence type="ECO:0000256" key="1">
    <source>
        <dbReference type="SAM" id="MobiDB-lite"/>
    </source>
</evidence>
<dbReference type="CDD" id="cd02932">
    <property type="entry name" value="OYE_YqiM_FMN"/>
    <property type="match status" value="1"/>
</dbReference>
<proteinExistence type="predicted"/>
<dbReference type="InterPro" id="IPR013785">
    <property type="entry name" value="Aldolase_TIM"/>
</dbReference>
<dbReference type="SUPFAM" id="SSF51395">
    <property type="entry name" value="FMN-linked oxidoreductases"/>
    <property type="match status" value="1"/>
</dbReference>
<comment type="caution">
    <text evidence="3">The sequence shown here is derived from an EMBL/GenBank/DDBJ whole genome shotgun (WGS) entry which is preliminary data.</text>
</comment>
<dbReference type="AlphaFoldDB" id="A0A8K0X1T9"/>